<name>X1PFE3_9ZZZZ</name>
<protein>
    <submittedName>
        <fullName evidence="1">Uncharacterized protein</fullName>
    </submittedName>
</protein>
<reference evidence="1" key="1">
    <citation type="journal article" date="2014" name="Front. Microbiol.">
        <title>High frequency of phylogenetically diverse reductive dehalogenase-homologous genes in deep subseafloor sedimentary metagenomes.</title>
        <authorList>
            <person name="Kawai M."/>
            <person name="Futagami T."/>
            <person name="Toyoda A."/>
            <person name="Takaki Y."/>
            <person name="Nishi S."/>
            <person name="Hori S."/>
            <person name="Arai W."/>
            <person name="Tsubouchi T."/>
            <person name="Morono Y."/>
            <person name="Uchiyama I."/>
            <person name="Ito T."/>
            <person name="Fujiyama A."/>
            <person name="Inagaki F."/>
            <person name="Takami H."/>
        </authorList>
    </citation>
    <scope>NUCLEOTIDE SEQUENCE</scope>
    <source>
        <strain evidence="1">Expedition CK06-06</strain>
    </source>
</reference>
<dbReference type="Pfam" id="PF01041">
    <property type="entry name" value="DegT_DnrJ_EryC1"/>
    <property type="match status" value="1"/>
</dbReference>
<organism evidence="1">
    <name type="scientific">marine sediment metagenome</name>
    <dbReference type="NCBI Taxonomy" id="412755"/>
    <lineage>
        <taxon>unclassified sequences</taxon>
        <taxon>metagenomes</taxon>
        <taxon>ecological metagenomes</taxon>
    </lineage>
</organism>
<proteinExistence type="predicted"/>
<dbReference type="Gene3D" id="3.90.1150.10">
    <property type="entry name" value="Aspartate Aminotransferase, domain 1"/>
    <property type="match status" value="1"/>
</dbReference>
<dbReference type="InterPro" id="IPR015422">
    <property type="entry name" value="PyrdxlP-dep_Trfase_small"/>
</dbReference>
<dbReference type="InterPro" id="IPR000653">
    <property type="entry name" value="DegT/StrS_aminotransferase"/>
</dbReference>
<comment type="caution">
    <text evidence="1">The sequence shown here is derived from an EMBL/GenBank/DDBJ whole genome shotgun (WGS) entry which is preliminary data.</text>
</comment>
<dbReference type="AlphaFoldDB" id="X1PFE3"/>
<gene>
    <name evidence="1" type="ORF">S06H3_63171</name>
</gene>
<dbReference type="SUPFAM" id="SSF53383">
    <property type="entry name" value="PLP-dependent transferases"/>
    <property type="match status" value="1"/>
</dbReference>
<dbReference type="InterPro" id="IPR015424">
    <property type="entry name" value="PyrdxlP-dep_Trfase"/>
</dbReference>
<sequence length="80" mass="9467">MYFVLFKEKDLSDIVITPVVPEGYSHIYNQYVILVKNRDLLREHLKNNEVTSEIYYPVPLHLQECFANLGYREGDFPVCE</sequence>
<feature type="non-terminal residue" evidence="1">
    <location>
        <position position="80"/>
    </location>
</feature>
<accession>X1PFE3</accession>
<evidence type="ECO:0000313" key="1">
    <source>
        <dbReference type="EMBL" id="GAI54568.1"/>
    </source>
</evidence>
<dbReference type="EMBL" id="BARV01041846">
    <property type="protein sequence ID" value="GAI54568.1"/>
    <property type="molecule type" value="Genomic_DNA"/>
</dbReference>